<dbReference type="FunFam" id="3.40.50.300:FF:000134">
    <property type="entry name" value="Iron-enterobactin ABC transporter ATP-binding protein"/>
    <property type="match status" value="1"/>
</dbReference>
<keyword evidence="2" id="KW-0547">Nucleotide-binding</keyword>
<evidence type="ECO:0000256" key="3">
    <source>
        <dbReference type="ARBA" id="ARBA00022840"/>
    </source>
</evidence>
<dbReference type="InterPro" id="IPR027417">
    <property type="entry name" value="P-loop_NTPase"/>
</dbReference>
<name>A0A5C0SG65_CRATE</name>
<sequence length="260" mass="29909">MVYPIKVNNLSWYFGESKVLKNISTSIEENKFTCIIGPNGSGKSTFLRNILKLLEPKKKSIYVYNEDIVKLRYKDLAKKIASVPQNTMVDFDFTVMDIVLMGRSPHLRRFEAESKKDFEIAEKAMKITNIWHLKDRGINRISGGERQRAIIARALAQESDILILDEPISHLDIHHQIDVLNIAKELCDKKNLTVIAVLHDLNFAIQYSDYLILFHEGKIVAEGLPEKVITQENIKHVYNIDVYMMKNPLNGKPHIIPIVR</sequence>
<reference evidence="5 6" key="1">
    <citation type="submission" date="2019-07" db="EMBL/GenBank/DDBJ databases">
        <title>Complete genome of Crassaminicella thermophila SY095.</title>
        <authorList>
            <person name="Li X."/>
        </authorList>
    </citation>
    <scope>NUCLEOTIDE SEQUENCE [LARGE SCALE GENOMIC DNA]</scope>
    <source>
        <strain evidence="5 6">SY095</strain>
    </source>
</reference>
<evidence type="ECO:0000256" key="2">
    <source>
        <dbReference type="ARBA" id="ARBA00022741"/>
    </source>
</evidence>
<organism evidence="5 6">
    <name type="scientific">Crassaminicella thermophila</name>
    <dbReference type="NCBI Taxonomy" id="2599308"/>
    <lineage>
        <taxon>Bacteria</taxon>
        <taxon>Bacillati</taxon>
        <taxon>Bacillota</taxon>
        <taxon>Clostridia</taxon>
        <taxon>Eubacteriales</taxon>
        <taxon>Clostridiaceae</taxon>
        <taxon>Crassaminicella</taxon>
    </lineage>
</organism>
<dbReference type="EMBL" id="CP042243">
    <property type="protein sequence ID" value="QEK13351.1"/>
    <property type="molecule type" value="Genomic_DNA"/>
</dbReference>
<evidence type="ECO:0000256" key="1">
    <source>
        <dbReference type="ARBA" id="ARBA00022448"/>
    </source>
</evidence>
<dbReference type="GO" id="GO:0016887">
    <property type="term" value="F:ATP hydrolysis activity"/>
    <property type="evidence" value="ECO:0007669"/>
    <property type="project" value="InterPro"/>
</dbReference>
<dbReference type="InterPro" id="IPR003593">
    <property type="entry name" value="AAA+_ATPase"/>
</dbReference>
<dbReference type="SUPFAM" id="SSF52540">
    <property type="entry name" value="P-loop containing nucleoside triphosphate hydrolases"/>
    <property type="match status" value="1"/>
</dbReference>
<dbReference type="SMART" id="SM00382">
    <property type="entry name" value="AAA"/>
    <property type="match status" value="1"/>
</dbReference>
<dbReference type="InterPro" id="IPR017871">
    <property type="entry name" value="ABC_transporter-like_CS"/>
</dbReference>
<dbReference type="GO" id="GO:0005524">
    <property type="term" value="F:ATP binding"/>
    <property type="evidence" value="ECO:0007669"/>
    <property type="project" value="UniProtKB-KW"/>
</dbReference>
<dbReference type="AlphaFoldDB" id="A0A5C0SG65"/>
<dbReference type="InterPro" id="IPR003439">
    <property type="entry name" value="ABC_transporter-like_ATP-bd"/>
</dbReference>
<evidence type="ECO:0000259" key="4">
    <source>
        <dbReference type="PROSITE" id="PS50893"/>
    </source>
</evidence>
<keyword evidence="1" id="KW-0813">Transport</keyword>
<evidence type="ECO:0000313" key="6">
    <source>
        <dbReference type="Proteomes" id="UP000324646"/>
    </source>
</evidence>
<dbReference type="OrthoDB" id="9799337at2"/>
<accession>A0A5C0SG65</accession>
<proteinExistence type="predicted"/>
<gene>
    <name evidence="5" type="ORF">FQB35_14315</name>
</gene>
<protein>
    <submittedName>
        <fullName evidence="5">ABC transporter ATP-binding protein</fullName>
    </submittedName>
</protein>
<dbReference type="Gene3D" id="3.40.50.300">
    <property type="entry name" value="P-loop containing nucleotide triphosphate hydrolases"/>
    <property type="match status" value="1"/>
</dbReference>
<dbReference type="KEGG" id="crs:FQB35_14315"/>
<evidence type="ECO:0000313" key="5">
    <source>
        <dbReference type="EMBL" id="QEK13351.1"/>
    </source>
</evidence>
<feature type="domain" description="ABC transporter" evidence="4">
    <location>
        <begin position="5"/>
        <end position="241"/>
    </location>
</feature>
<dbReference type="PROSITE" id="PS00211">
    <property type="entry name" value="ABC_TRANSPORTER_1"/>
    <property type="match status" value="1"/>
</dbReference>
<dbReference type="Pfam" id="PF00005">
    <property type="entry name" value="ABC_tran"/>
    <property type="match status" value="1"/>
</dbReference>
<keyword evidence="6" id="KW-1185">Reference proteome</keyword>
<dbReference type="PANTHER" id="PTHR42794">
    <property type="entry name" value="HEMIN IMPORT ATP-BINDING PROTEIN HMUV"/>
    <property type="match status" value="1"/>
</dbReference>
<keyword evidence="3 5" id="KW-0067">ATP-binding</keyword>
<dbReference type="CDD" id="cd03214">
    <property type="entry name" value="ABC_Iron-Siderophores_B12_Hemin"/>
    <property type="match status" value="1"/>
</dbReference>
<dbReference type="PROSITE" id="PS50893">
    <property type="entry name" value="ABC_TRANSPORTER_2"/>
    <property type="match status" value="1"/>
</dbReference>
<dbReference type="Proteomes" id="UP000324646">
    <property type="component" value="Chromosome"/>
</dbReference>
<dbReference type="PANTHER" id="PTHR42794:SF2">
    <property type="entry name" value="ABC TRANSPORTER ATP-BINDING PROTEIN"/>
    <property type="match status" value="1"/>
</dbReference>